<keyword evidence="10 17" id="KW-0675">Receptor</keyword>
<evidence type="ECO:0000256" key="10">
    <source>
        <dbReference type="ARBA" id="ARBA00023170"/>
    </source>
</evidence>
<evidence type="ECO:0000256" key="8">
    <source>
        <dbReference type="ARBA" id="ARBA00023077"/>
    </source>
</evidence>
<dbReference type="Proteomes" id="UP000451565">
    <property type="component" value="Unassembled WGS sequence"/>
</dbReference>
<evidence type="ECO:0000256" key="3">
    <source>
        <dbReference type="ARBA" id="ARBA00022448"/>
    </source>
</evidence>
<feature type="domain" description="TonB-dependent receptor plug" evidence="16">
    <location>
        <begin position="61"/>
        <end position="165"/>
    </location>
</feature>
<dbReference type="AlphaFoldDB" id="A0A843YWP0"/>
<evidence type="ECO:0000256" key="11">
    <source>
        <dbReference type="ARBA" id="ARBA00023237"/>
    </source>
</evidence>
<evidence type="ECO:0000256" key="13">
    <source>
        <dbReference type="RuleBase" id="RU003357"/>
    </source>
</evidence>
<feature type="signal peptide" evidence="14">
    <location>
        <begin position="1"/>
        <end position="29"/>
    </location>
</feature>
<keyword evidence="7" id="KW-0406">Ion transport</keyword>
<comment type="similarity">
    <text evidence="2 12 13">Belongs to the TonB-dependent receptor family.</text>
</comment>
<keyword evidence="3 12" id="KW-0813">Transport</keyword>
<evidence type="ECO:0000256" key="2">
    <source>
        <dbReference type="ARBA" id="ARBA00009810"/>
    </source>
</evidence>
<dbReference type="PROSITE" id="PS52016">
    <property type="entry name" value="TONB_DEPENDENT_REC_3"/>
    <property type="match status" value="1"/>
</dbReference>
<evidence type="ECO:0000259" key="15">
    <source>
        <dbReference type="Pfam" id="PF00593"/>
    </source>
</evidence>
<dbReference type="EMBL" id="WINI01000007">
    <property type="protein sequence ID" value="MQR01642.1"/>
    <property type="molecule type" value="Genomic_DNA"/>
</dbReference>
<proteinExistence type="inferred from homology"/>
<dbReference type="InterPro" id="IPR039426">
    <property type="entry name" value="TonB-dep_rcpt-like"/>
</dbReference>
<dbReference type="RefSeq" id="WP_153235243.1">
    <property type="nucleotide sequence ID" value="NZ_WINI01000007.1"/>
</dbReference>
<evidence type="ECO:0000256" key="6">
    <source>
        <dbReference type="ARBA" id="ARBA00022729"/>
    </source>
</evidence>
<feature type="domain" description="TonB-dependent receptor-like beta-barrel" evidence="15">
    <location>
        <begin position="194"/>
        <end position="611"/>
    </location>
</feature>
<dbReference type="SUPFAM" id="SSF56935">
    <property type="entry name" value="Porins"/>
    <property type="match status" value="1"/>
</dbReference>
<dbReference type="PANTHER" id="PTHR30069">
    <property type="entry name" value="TONB-DEPENDENT OUTER MEMBRANE RECEPTOR"/>
    <property type="match status" value="1"/>
</dbReference>
<keyword evidence="11 12" id="KW-0998">Cell outer membrane</keyword>
<feature type="chain" id="PRO_5032302695" evidence="14">
    <location>
        <begin position="30"/>
        <end position="638"/>
    </location>
</feature>
<dbReference type="GO" id="GO:0015889">
    <property type="term" value="P:cobalamin transport"/>
    <property type="evidence" value="ECO:0007669"/>
    <property type="project" value="TreeGrafter"/>
</dbReference>
<evidence type="ECO:0000256" key="9">
    <source>
        <dbReference type="ARBA" id="ARBA00023136"/>
    </source>
</evidence>
<protein>
    <submittedName>
        <fullName evidence="17">TonB-dependent receptor</fullName>
    </submittedName>
</protein>
<dbReference type="InterPro" id="IPR036942">
    <property type="entry name" value="Beta-barrel_TonB_sf"/>
</dbReference>
<keyword evidence="6 14" id="KW-0732">Signal</keyword>
<evidence type="ECO:0000313" key="17">
    <source>
        <dbReference type="EMBL" id="MQR01642.1"/>
    </source>
</evidence>
<name>A0A843YWP0_9BURK</name>
<evidence type="ECO:0000256" key="4">
    <source>
        <dbReference type="ARBA" id="ARBA00022452"/>
    </source>
</evidence>
<dbReference type="PANTHER" id="PTHR30069:SF53">
    <property type="entry name" value="COLICIN I RECEPTOR-RELATED"/>
    <property type="match status" value="1"/>
</dbReference>
<dbReference type="Gene3D" id="2.40.170.20">
    <property type="entry name" value="TonB-dependent receptor, beta-barrel domain"/>
    <property type="match status" value="1"/>
</dbReference>
<keyword evidence="5 12" id="KW-0812">Transmembrane</keyword>
<dbReference type="Pfam" id="PF00593">
    <property type="entry name" value="TonB_dep_Rec_b-barrel"/>
    <property type="match status" value="1"/>
</dbReference>
<dbReference type="OrthoDB" id="183532at2"/>
<dbReference type="GO" id="GO:0006811">
    <property type="term" value="P:monoatomic ion transport"/>
    <property type="evidence" value="ECO:0007669"/>
    <property type="project" value="UniProtKB-KW"/>
</dbReference>
<reference evidence="17 18" key="1">
    <citation type="submission" date="2019-10" db="EMBL/GenBank/DDBJ databases">
        <title>Glaciimonas soli sp. nov., a psychrophilic bacterium isolated from the forest soil of a high elevation mountain in Taiwan.</title>
        <authorList>
            <person name="Wang L.-T."/>
            <person name="Shieh W.Y."/>
        </authorList>
    </citation>
    <scope>NUCLEOTIDE SEQUENCE [LARGE SCALE GENOMIC DNA]</scope>
    <source>
        <strain evidence="17 18">GS1</strain>
    </source>
</reference>
<keyword evidence="8 13" id="KW-0798">TonB box</keyword>
<dbReference type="CDD" id="cd01347">
    <property type="entry name" value="ligand_gated_channel"/>
    <property type="match status" value="1"/>
</dbReference>
<evidence type="ECO:0000256" key="1">
    <source>
        <dbReference type="ARBA" id="ARBA00004571"/>
    </source>
</evidence>
<sequence>MTHPVSHRATLTSLALATLAMSSASSAFAQTAPNNNNNVSSSDSANQVIVTATRSPQLTSDVISDTLVINADQIAQSGAGSIVDLLQRQRGIEISTNGGPGTTSSVFIRGANSNQNVVLIDGVRIGSSTTGAANWSAIPLSAIDHIEIVYGPLSTLYGADAIGGVIQIFTKKGAGAPSVTASVGAGTYNTNKYDGSISGSTGGDHNFSYAIQAGKEQSTGFPATLPGNYSYNPYGSNDGYNKQNASGQFSFQLAKGQEVGLVFLNSHLDAQFDNGPSTYNSHAVQNLDNIAVYSKNQILSNWQSLVQVSQTRDDQANYSSADPVYGFSQINTKQTDFTWQNDINIGSDVLQLLYGYRKEQVVSSSTPELGGDRTTNSFAASYNMKRGNHLLNVSVRDDDSSQYGSKVTGALGYGYRITDTLRATASYGTSFRAPSFNELYYPGYGIPTNKPEQGRNAEAGLRYDDGMTQLSAAYYHNRITDLIVNAYPCPFEPQTYSYGCAYNVDHAVLQGVTLSGSHKLGDFTVRGNIDLQNPVDQTTDTVLARRAKKHANFGVDYGTGALKAGLEWELSGARFDDAANQNQLGGYGLLNLYSTYQITPDWSALIRWNNIADKKYQLAQYYQTPGTTVFVGLRYGYK</sequence>
<dbReference type="Gene3D" id="2.170.130.10">
    <property type="entry name" value="TonB-dependent receptor, plug domain"/>
    <property type="match status" value="1"/>
</dbReference>
<evidence type="ECO:0000256" key="5">
    <source>
        <dbReference type="ARBA" id="ARBA00022692"/>
    </source>
</evidence>
<dbReference type="GO" id="GO:0009279">
    <property type="term" value="C:cell outer membrane"/>
    <property type="evidence" value="ECO:0007669"/>
    <property type="project" value="UniProtKB-SubCell"/>
</dbReference>
<evidence type="ECO:0000256" key="14">
    <source>
        <dbReference type="SAM" id="SignalP"/>
    </source>
</evidence>
<dbReference type="InterPro" id="IPR000531">
    <property type="entry name" value="Beta-barrel_TonB"/>
</dbReference>
<gene>
    <name evidence="17" type="ORF">GEV47_13255</name>
</gene>
<keyword evidence="9 12" id="KW-0472">Membrane</keyword>
<accession>A0A843YWP0</accession>
<dbReference type="InterPro" id="IPR012910">
    <property type="entry name" value="Plug_dom"/>
</dbReference>
<dbReference type="InterPro" id="IPR037066">
    <property type="entry name" value="Plug_dom_sf"/>
</dbReference>
<evidence type="ECO:0000313" key="18">
    <source>
        <dbReference type="Proteomes" id="UP000451565"/>
    </source>
</evidence>
<keyword evidence="4 12" id="KW-1134">Transmembrane beta strand</keyword>
<keyword evidence="18" id="KW-1185">Reference proteome</keyword>
<evidence type="ECO:0000259" key="16">
    <source>
        <dbReference type="Pfam" id="PF07715"/>
    </source>
</evidence>
<evidence type="ECO:0000256" key="7">
    <source>
        <dbReference type="ARBA" id="ARBA00023065"/>
    </source>
</evidence>
<organism evidence="17 18">
    <name type="scientific">Glaciimonas soli</name>
    <dbReference type="NCBI Taxonomy" id="2590999"/>
    <lineage>
        <taxon>Bacteria</taxon>
        <taxon>Pseudomonadati</taxon>
        <taxon>Pseudomonadota</taxon>
        <taxon>Betaproteobacteria</taxon>
        <taxon>Burkholderiales</taxon>
        <taxon>Oxalobacteraceae</taxon>
        <taxon>Glaciimonas</taxon>
    </lineage>
</organism>
<dbReference type="Pfam" id="PF07715">
    <property type="entry name" value="Plug"/>
    <property type="match status" value="1"/>
</dbReference>
<comment type="caution">
    <text evidence="17">The sequence shown here is derived from an EMBL/GenBank/DDBJ whole genome shotgun (WGS) entry which is preliminary data.</text>
</comment>
<evidence type="ECO:0000256" key="12">
    <source>
        <dbReference type="PROSITE-ProRule" id="PRU01360"/>
    </source>
</evidence>
<comment type="subcellular location">
    <subcellularLocation>
        <location evidence="1 12">Cell outer membrane</location>
        <topology evidence="1 12">Multi-pass membrane protein</topology>
    </subcellularLocation>
</comment>